<dbReference type="Gene3D" id="3.40.120.10">
    <property type="entry name" value="Alpha-D-Glucose-1,6-Bisphosphate, subunit A, domain 3"/>
    <property type="match status" value="3"/>
</dbReference>
<comment type="similarity">
    <text evidence="1 6 7">Belongs to the phosphohexose mutase family.</text>
</comment>
<dbReference type="InterPro" id="IPR005845">
    <property type="entry name" value="A-D-PHexomutase_a/b/a-II"/>
</dbReference>
<comment type="cofactor">
    <cofactor evidence="6">
        <name>Mg(2+)</name>
        <dbReference type="ChEBI" id="CHEBI:18420"/>
    </cofactor>
    <text evidence="6">Binds 1 Mg(2+) ion per subunit.</text>
</comment>
<dbReference type="InterPro" id="IPR016055">
    <property type="entry name" value="A-D-PHexomutase_a/b/a-I/II/III"/>
</dbReference>
<evidence type="ECO:0000256" key="8">
    <source>
        <dbReference type="RuleBase" id="RU004327"/>
    </source>
</evidence>
<reference evidence="13 14" key="1">
    <citation type="journal article" date="2020" name="mSystems">
        <title>Defining Genomic and Predicted Metabolic Features of the Acetobacterium Genus.</title>
        <authorList>
            <person name="Ross D.E."/>
            <person name="Marshall C.W."/>
            <person name="Gulliver D."/>
            <person name="May H.D."/>
            <person name="Norman R.S."/>
        </authorList>
    </citation>
    <scope>NUCLEOTIDE SEQUENCE [LARGE SCALE GENOMIC DNA]</scope>
    <source>
        <strain evidence="13 14">DSM 4132</strain>
    </source>
</reference>
<feature type="modified residue" description="Phosphoserine" evidence="6">
    <location>
        <position position="100"/>
    </location>
</feature>
<evidence type="ECO:0000313" key="14">
    <source>
        <dbReference type="Proteomes" id="UP000622405"/>
    </source>
</evidence>
<dbReference type="Pfam" id="PF02880">
    <property type="entry name" value="PGM_PMM_III"/>
    <property type="match status" value="1"/>
</dbReference>
<feature type="binding site" evidence="6">
    <location>
        <position position="236"/>
    </location>
    <ligand>
        <name>Mg(2+)</name>
        <dbReference type="ChEBI" id="CHEBI:18420"/>
    </ligand>
</feature>
<keyword evidence="3 6" id="KW-0479">Metal-binding</keyword>
<dbReference type="CDD" id="cd05802">
    <property type="entry name" value="GlmM"/>
    <property type="match status" value="1"/>
</dbReference>
<evidence type="ECO:0000256" key="1">
    <source>
        <dbReference type="ARBA" id="ARBA00010231"/>
    </source>
</evidence>
<gene>
    <name evidence="6" type="primary">glmM</name>
    <name evidence="13" type="ORF">GH811_17240</name>
</gene>
<evidence type="ECO:0000256" key="6">
    <source>
        <dbReference type="HAMAP-Rule" id="MF_01554"/>
    </source>
</evidence>
<keyword evidence="14" id="KW-1185">Reference proteome</keyword>
<comment type="function">
    <text evidence="6 8">Catalyzes the conversion of glucosamine-6-phosphate to glucosamine-1-phosphate.</text>
</comment>
<feature type="domain" description="Alpha-D-phosphohexomutase alpha/beta/alpha" evidence="12">
    <location>
        <begin position="253"/>
        <end position="362"/>
    </location>
</feature>
<feature type="binding site" description="via phosphate group" evidence="6">
    <location>
        <position position="100"/>
    </location>
    <ligand>
        <name>Mg(2+)</name>
        <dbReference type="ChEBI" id="CHEBI:18420"/>
    </ligand>
</feature>
<feature type="active site" description="Phosphoserine intermediate" evidence="6">
    <location>
        <position position="100"/>
    </location>
</feature>
<feature type="binding site" evidence="6">
    <location>
        <position position="240"/>
    </location>
    <ligand>
        <name>Mg(2+)</name>
        <dbReference type="ChEBI" id="CHEBI:18420"/>
    </ligand>
</feature>
<dbReference type="Pfam" id="PF02879">
    <property type="entry name" value="PGM_PMM_II"/>
    <property type="match status" value="1"/>
</dbReference>
<dbReference type="Pfam" id="PF02878">
    <property type="entry name" value="PGM_PMM_I"/>
    <property type="match status" value="1"/>
</dbReference>
<name>A0ABR6Z1G3_9FIRM</name>
<dbReference type="InterPro" id="IPR005846">
    <property type="entry name" value="A-D-PHexomutase_a/b/a-III"/>
</dbReference>
<dbReference type="InterPro" id="IPR006352">
    <property type="entry name" value="GlmM_bact"/>
</dbReference>
<dbReference type="InterPro" id="IPR036900">
    <property type="entry name" value="A-D-PHexomutase_C_sf"/>
</dbReference>
<dbReference type="Proteomes" id="UP000622405">
    <property type="component" value="Unassembled WGS sequence"/>
</dbReference>
<keyword evidence="4 6" id="KW-0460">Magnesium</keyword>
<dbReference type="InterPro" id="IPR016066">
    <property type="entry name" value="A-D-PHexomutase_CS"/>
</dbReference>
<organism evidence="13 14">
    <name type="scientific">Acetobacterium malicum</name>
    <dbReference type="NCBI Taxonomy" id="52692"/>
    <lineage>
        <taxon>Bacteria</taxon>
        <taxon>Bacillati</taxon>
        <taxon>Bacillota</taxon>
        <taxon>Clostridia</taxon>
        <taxon>Eubacteriales</taxon>
        <taxon>Eubacteriaceae</taxon>
        <taxon>Acetobacterium</taxon>
    </lineage>
</organism>
<dbReference type="InterPro" id="IPR005844">
    <property type="entry name" value="A-D-PHexomutase_a/b/a-I"/>
</dbReference>
<evidence type="ECO:0000256" key="3">
    <source>
        <dbReference type="ARBA" id="ARBA00022723"/>
    </source>
</evidence>
<comment type="catalytic activity">
    <reaction evidence="6 8">
        <text>alpha-D-glucosamine 1-phosphate = D-glucosamine 6-phosphate</text>
        <dbReference type="Rhea" id="RHEA:23424"/>
        <dbReference type="ChEBI" id="CHEBI:58516"/>
        <dbReference type="ChEBI" id="CHEBI:58725"/>
        <dbReference type="EC" id="5.4.2.10"/>
    </reaction>
</comment>
<evidence type="ECO:0000259" key="10">
    <source>
        <dbReference type="Pfam" id="PF02878"/>
    </source>
</evidence>
<feature type="domain" description="Alpha-D-phosphohexomutase alpha/beta/alpha" evidence="10">
    <location>
        <begin position="3"/>
        <end position="136"/>
    </location>
</feature>
<dbReference type="PROSITE" id="PS00710">
    <property type="entry name" value="PGM_PMM"/>
    <property type="match status" value="1"/>
</dbReference>
<dbReference type="InterPro" id="IPR005841">
    <property type="entry name" value="Alpha-D-phosphohexomutase_SF"/>
</dbReference>
<evidence type="ECO:0000256" key="2">
    <source>
        <dbReference type="ARBA" id="ARBA00022553"/>
    </source>
</evidence>
<comment type="PTM">
    <text evidence="6">Activated by phosphorylation.</text>
</comment>
<dbReference type="Pfam" id="PF00408">
    <property type="entry name" value="PGM_PMM_IV"/>
    <property type="match status" value="1"/>
</dbReference>
<dbReference type="PANTHER" id="PTHR42946">
    <property type="entry name" value="PHOSPHOHEXOSE MUTASE"/>
    <property type="match status" value="1"/>
</dbReference>
<feature type="domain" description="Alpha-D-phosphohexomutase alpha/beta/alpha" evidence="11">
    <location>
        <begin position="154"/>
        <end position="248"/>
    </location>
</feature>
<keyword evidence="5 6" id="KW-0413">Isomerase</keyword>
<sequence length="456" mass="48765">MGKLFGTDGVRGVYEKELTLEMAYGLGQAGASVLGRNAHRPKIVIGMDTRASGKALEQALAKGIVSVGGQVFLVGVLPTPAIAVIARALKADAGVVISASHNPYEFNGIKFFNGQGFKLPDAVENEIETIILEKQEVVLKDGGSISQLEKPEAFYLDHIKQAVKGDFSGLKVVMDCAHGAAYAIAPEFFRSLGAEVVVIGDKPDGKNINAGCGSTHLQPLQHRVVAEKADIGIAFDGDADRCLAVDCAGNIIDGDKIMNLIGSRMKACNTLKKNTVVVTVMSNIGLDIALQEAGCQTIKTDVGDRYVLEAMIAGDYNLGGEQSGHLILLDHNTTGDGMLTALMLLELLKLDGRDSKSLGDLMTVYPQILVNAKVENGRKQDYLKDDQIQKKIQEVEAHFQGQGRVLIRPSGTEPLVRVMIEGKDQNELTSIAKELALFIEDRLSSSGPSVSQVVLV</sequence>
<evidence type="ECO:0000259" key="11">
    <source>
        <dbReference type="Pfam" id="PF02879"/>
    </source>
</evidence>
<protein>
    <recommendedName>
        <fullName evidence="6 8">Phosphoglucosamine mutase</fullName>
        <ecNumber evidence="6 8">5.4.2.10</ecNumber>
    </recommendedName>
</protein>
<dbReference type="EMBL" id="WJBE01000025">
    <property type="protein sequence ID" value="MBC3901353.1"/>
    <property type="molecule type" value="Genomic_DNA"/>
</dbReference>
<dbReference type="NCBIfam" id="TIGR01455">
    <property type="entry name" value="glmM"/>
    <property type="match status" value="1"/>
</dbReference>
<dbReference type="EC" id="5.4.2.10" evidence="6 8"/>
<evidence type="ECO:0000259" key="9">
    <source>
        <dbReference type="Pfam" id="PF00408"/>
    </source>
</evidence>
<evidence type="ECO:0000256" key="7">
    <source>
        <dbReference type="RuleBase" id="RU004326"/>
    </source>
</evidence>
<dbReference type="SUPFAM" id="SSF53738">
    <property type="entry name" value="Phosphoglucomutase, first 3 domains"/>
    <property type="match status" value="3"/>
</dbReference>
<keyword evidence="2 6" id="KW-0597">Phosphoprotein</keyword>
<dbReference type="HAMAP" id="MF_01554_B">
    <property type="entry name" value="GlmM_B"/>
    <property type="match status" value="1"/>
</dbReference>
<dbReference type="PRINTS" id="PR00509">
    <property type="entry name" value="PGMPMM"/>
</dbReference>
<evidence type="ECO:0000259" key="12">
    <source>
        <dbReference type="Pfam" id="PF02880"/>
    </source>
</evidence>
<dbReference type="InterPro" id="IPR050060">
    <property type="entry name" value="Phosphoglucosamine_mutase"/>
</dbReference>
<evidence type="ECO:0000256" key="5">
    <source>
        <dbReference type="ARBA" id="ARBA00023235"/>
    </source>
</evidence>
<dbReference type="RefSeq" id="WP_186895410.1">
    <property type="nucleotide sequence ID" value="NZ_WJBE01000025.1"/>
</dbReference>
<feature type="domain" description="Alpha-D-phosphohexomutase C-terminal" evidence="9">
    <location>
        <begin position="369"/>
        <end position="436"/>
    </location>
</feature>
<comment type="caution">
    <text evidence="13">The sequence shown here is derived from an EMBL/GenBank/DDBJ whole genome shotgun (WGS) entry which is preliminary data.</text>
</comment>
<proteinExistence type="inferred from homology"/>
<dbReference type="GO" id="GO:0008966">
    <property type="term" value="F:phosphoglucosamine mutase activity"/>
    <property type="evidence" value="ECO:0007669"/>
    <property type="project" value="UniProtKB-EC"/>
</dbReference>
<dbReference type="Gene3D" id="3.30.310.50">
    <property type="entry name" value="Alpha-D-phosphohexomutase, C-terminal domain"/>
    <property type="match status" value="1"/>
</dbReference>
<accession>A0ABR6Z1G3</accession>
<dbReference type="SUPFAM" id="SSF55957">
    <property type="entry name" value="Phosphoglucomutase, C-terminal domain"/>
    <property type="match status" value="1"/>
</dbReference>
<evidence type="ECO:0000313" key="13">
    <source>
        <dbReference type="EMBL" id="MBC3901353.1"/>
    </source>
</evidence>
<dbReference type="PANTHER" id="PTHR42946:SF1">
    <property type="entry name" value="PHOSPHOGLUCOMUTASE (ALPHA-D-GLUCOSE-1,6-BISPHOSPHATE-DEPENDENT)"/>
    <property type="match status" value="1"/>
</dbReference>
<dbReference type="InterPro" id="IPR005843">
    <property type="entry name" value="A-D-PHexomutase_C"/>
</dbReference>
<feature type="binding site" evidence="6">
    <location>
        <position position="238"/>
    </location>
    <ligand>
        <name>Mg(2+)</name>
        <dbReference type="ChEBI" id="CHEBI:18420"/>
    </ligand>
</feature>
<evidence type="ECO:0000256" key="4">
    <source>
        <dbReference type="ARBA" id="ARBA00022842"/>
    </source>
</evidence>